<protein>
    <submittedName>
        <fullName evidence="1">Uncharacterized protein</fullName>
    </submittedName>
</protein>
<dbReference type="RefSeq" id="WP_154117608.1">
    <property type="nucleotide sequence ID" value="NZ_WJXB01000002.1"/>
</dbReference>
<accession>A0A7X2H2Z0</accession>
<dbReference type="Proteomes" id="UP000463051">
    <property type="component" value="Unassembled WGS sequence"/>
</dbReference>
<name>A0A7X2H2Z0_9BACL</name>
<gene>
    <name evidence="1" type="ORF">GJB61_06280</name>
</gene>
<reference evidence="1 2" key="1">
    <citation type="submission" date="2019-11" db="EMBL/GenBank/DDBJ databases">
        <title>Paenibacillus monticola sp. nov., a novel PGPR strain isolated from mountain sample in China.</title>
        <authorList>
            <person name="Zhao Q."/>
            <person name="Li H.-P."/>
            <person name="Zhang J.-L."/>
        </authorList>
    </citation>
    <scope>NUCLEOTIDE SEQUENCE [LARGE SCALE GENOMIC DNA]</scope>
    <source>
        <strain evidence="1 2">LC-T2</strain>
    </source>
</reference>
<sequence>MMNLFQMTTNPHGIERKREFLNDNFVCIGWPGIGDLTNISADELQNKLEQTYQYSEEEMSASLAAIHCFIHTMQDGDYVLVADGDWVHLGDLGDYFYYEVYDTPEDGKCHRRGVTWLKSLPHSVLHAGVQKWLTESEPISQYKGPLPSARLDLWITAGAAPEATQLTEKGHVQVDEGTLAEALDILKKALHSEDSERRERAAIALLNYAK</sequence>
<organism evidence="1 2">
    <name type="scientific">Paenibacillus monticola</name>
    <dbReference type="NCBI Taxonomy" id="2666075"/>
    <lineage>
        <taxon>Bacteria</taxon>
        <taxon>Bacillati</taxon>
        <taxon>Bacillota</taxon>
        <taxon>Bacilli</taxon>
        <taxon>Bacillales</taxon>
        <taxon>Paenibacillaceae</taxon>
        <taxon>Paenibacillus</taxon>
    </lineage>
</organism>
<keyword evidence="2" id="KW-1185">Reference proteome</keyword>
<dbReference type="AlphaFoldDB" id="A0A7X2H2Z0"/>
<dbReference type="EMBL" id="WJXB01000002">
    <property type="protein sequence ID" value="MRN52602.1"/>
    <property type="molecule type" value="Genomic_DNA"/>
</dbReference>
<comment type="caution">
    <text evidence="1">The sequence shown here is derived from an EMBL/GenBank/DDBJ whole genome shotgun (WGS) entry which is preliminary data.</text>
</comment>
<evidence type="ECO:0000313" key="2">
    <source>
        <dbReference type="Proteomes" id="UP000463051"/>
    </source>
</evidence>
<evidence type="ECO:0000313" key="1">
    <source>
        <dbReference type="EMBL" id="MRN52602.1"/>
    </source>
</evidence>
<proteinExistence type="predicted"/>